<evidence type="ECO:0000256" key="8">
    <source>
        <dbReference type="ARBA" id="ARBA00023065"/>
    </source>
</evidence>
<evidence type="ECO:0000256" key="12">
    <source>
        <dbReference type="RuleBase" id="RU000679"/>
    </source>
</evidence>
<dbReference type="Pfam" id="PF00858">
    <property type="entry name" value="ASC"/>
    <property type="match status" value="1"/>
</dbReference>
<evidence type="ECO:0000256" key="4">
    <source>
        <dbReference type="ARBA" id="ARBA00022461"/>
    </source>
</evidence>
<evidence type="ECO:0000313" key="15">
    <source>
        <dbReference type="Proteomes" id="UP001148838"/>
    </source>
</evidence>
<comment type="caution">
    <text evidence="14">The sequence shown here is derived from an EMBL/GenBank/DDBJ whole genome shotgun (WGS) entry which is preliminary data.</text>
</comment>
<evidence type="ECO:0000256" key="5">
    <source>
        <dbReference type="ARBA" id="ARBA00022692"/>
    </source>
</evidence>
<dbReference type="Proteomes" id="UP001148838">
    <property type="component" value="Unassembled WGS sequence"/>
</dbReference>
<protein>
    <submittedName>
        <fullName evidence="14">Uncharacterized protein</fullName>
    </submittedName>
</protein>
<keyword evidence="7" id="KW-0915">Sodium</keyword>
<proteinExistence type="inferred from homology"/>
<evidence type="ECO:0000256" key="11">
    <source>
        <dbReference type="ARBA" id="ARBA00023303"/>
    </source>
</evidence>
<feature type="chain" id="PRO_5046697693" evidence="13">
    <location>
        <begin position="17"/>
        <end position="347"/>
    </location>
</feature>
<evidence type="ECO:0000256" key="9">
    <source>
        <dbReference type="ARBA" id="ARBA00023136"/>
    </source>
</evidence>
<evidence type="ECO:0000256" key="6">
    <source>
        <dbReference type="ARBA" id="ARBA00022989"/>
    </source>
</evidence>
<keyword evidence="5 12" id="KW-0812">Transmembrane</keyword>
<comment type="similarity">
    <text evidence="2 12">Belongs to the amiloride-sensitive sodium channel (TC 1.A.6) family.</text>
</comment>
<keyword evidence="11 12" id="KW-0407">Ion channel</keyword>
<evidence type="ECO:0000313" key="14">
    <source>
        <dbReference type="EMBL" id="KAJ4439331.1"/>
    </source>
</evidence>
<evidence type="ECO:0000256" key="7">
    <source>
        <dbReference type="ARBA" id="ARBA00023053"/>
    </source>
</evidence>
<evidence type="ECO:0000256" key="10">
    <source>
        <dbReference type="ARBA" id="ARBA00023201"/>
    </source>
</evidence>
<evidence type="ECO:0000256" key="13">
    <source>
        <dbReference type="SAM" id="SignalP"/>
    </source>
</evidence>
<evidence type="ECO:0000256" key="2">
    <source>
        <dbReference type="ARBA" id="ARBA00007193"/>
    </source>
</evidence>
<keyword evidence="15" id="KW-1185">Reference proteome</keyword>
<feature type="signal peptide" evidence="13">
    <location>
        <begin position="1"/>
        <end position="16"/>
    </location>
</feature>
<keyword evidence="3 12" id="KW-0813">Transport</keyword>
<keyword evidence="4 12" id="KW-0894">Sodium channel</keyword>
<reference evidence="14 15" key="1">
    <citation type="journal article" date="2022" name="Allergy">
        <title>Genome assembly and annotation of Periplaneta americana reveal a comprehensive cockroach allergen profile.</title>
        <authorList>
            <person name="Wang L."/>
            <person name="Xiong Q."/>
            <person name="Saelim N."/>
            <person name="Wang L."/>
            <person name="Nong W."/>
            <person name="Wan A.T."/>
            <person name="Shi M."/>
            <person name="Liu X."/>
            <person name="Cao Q."/>
            <person name="Hui J.H.L."/>
            <person name="Sookrung N."/>
            <person name="Leung T.F."/>
            <person name="Tungtrongchitr A."/>
            <person name="Tsui S.K.W."/>
        </authorList>
    </citation>
    <scope>NUCLEOTIDE SEQUENCE [LARGE SCALE GENOMIC DNA]</scope>
    <source>
        <strain evidence="14">PWHHKU_190912</strain>
    </source>
</reference>
<keyword evidence="6" id="KW-1133">Transmembrane helix</keyword>
<dbReference type="Gene3D" id="2.60.470.10">
    <property type="entry name" value="Acid-sensing ion channels like domains"/>
    <property type="match status" value="1"/>
</dbReference>
<dbReference type="PANTHER" id="PTHR11690:SF247">
    <property type="entry name" value="PICKPOCKET 23, ISOFORM C"/>
    <property type="match status" value="1"/>
</dbReference>
<organism evidence="14 15">
    <name type="scientific">Periplaneta americana</name>
    <name type="common">American cockroach</name>
    <name type="synonym">Blatta americana</name>
    <dbReference type="NCBI Taxonomy" id="6978"/>
    <lineage>
        <taxon>Eukaryota</taxon>
        <taxon>Metazoa</taxon>
        <taxon>Ecdysozoa</taxon>
        <taxon>Arthropoda</taxon>
        <taxon>Hexapoda</taxon>
        <taxon>Insecta</taxon>
        <taxon>Pterygota</taxon>
        <taxon>Neoptera</taxon>
        <taxon>Polyneoptera</taxon>
        <taxon>Dictyoptera</taxon>
        <taxon>Blattodea</taxon>
        <taxon>Blattoidea</taxon>
        <taxon>Blattidae</taxon>
        <taxon>Blattinae</taxon>
        <taxon>Periplaneta</taxon>
    </lineage>
</organism>
<name>A0ABQ8SYS4_PERAM</name>
<dbReference type="PANTHER" id="PTHR11690">
    <property type="entry name" value="AMILORIDE-SENSITIVE SODIUM CHANNEL-RELATED"/>
    <property type="match status" value="1"/>
</dbReference>
<accession>A0ABQ8SYS4</accession>
<comment type="subcellular location">
    <subcellularLocation>
        <location evidence="1">Membrane</location>
        <topology evidence="1">Multi-pass membrane protein</topology>
    </subcellularLocation>
</comment>
<keyword evidence="10 12" id="KW-0739">Sodium transport</keyword>
<sequence length="347" mass="39550">MSIFLLFCVSVRVCTAVAFIACATIAGVFVRRAWEKFSKSPIVVNVETTNYPLYKLHFPAITICPANNVKKTVGEELLARHLNMTLDSNLQQNLLSLMSALSICQYPFYFRMQAHFKPIFDMLPLFSDFNVSRFMLQVLPKCSEVFESCFWLGKEVDCCDVFHLQRTEAGFCYSFNSLTSDDTWSCAAQDEFSQHAAQKEKDEYTKCQPRHNIASGTTTGFEVFLLHSNPENSLGAGQRDKNGFRVYLHHPTHFPEAGKGVFLPEQKGKAFRVEVTPSVTQSSAEVRALSIAQRQCLFPDEMRLQVFHTYTQQNCLMECRLHHVANFCGCHPYFFSAFTGKYMEKGF</sequence>
<evidence type="ECO:0000256" key="3">
    <source>
        <dbReference type="ARBA" id="ARBA00022448"/>
    </source>
</evidence>
<keyword evidence="9" id="KW-0472">Membrane</keyword>
<gene>
    <name evidence="14" type="ORF">ANN_07453</name>
</gene>
<keyword evidence="8 12" id="KW-0406">Ion transport</keyword>
<dbReference type="EMBL" id="JAJSOF020000017">
    <property type="protein sequence ID" value="KAJ4439331.1"/>
    <property type="molecule type" value="Genomic_DNA"/>
</dbReference>
<evidence type="ECO:0000256" key="1">
    <source>
        <dbReference type="ARBA" id="ARBA00004141"/>
    </source>
</evidence>
<dbReference type="InterPro" id="IPR001873">
    <property type="entry name" value="ENaC"/>
</dbReference>
<keyword evidence="13" id="KW-0732">Signal</keyword>